<keyword evidence="7 17" id="KW-1133">Transmembrane helix</keyword>
<dbReference type="GO" id="GO:0005886">
    <property type="term" value="C:plasma membrane"/>
    <property type="evidence" value="ECO:0007669"/>
    <property type="project" value="UniProtKB-SubCell"/>
</dbReference>
<keyword evidence="8 17" id="KW-0472">Membrane</keyword>
<evidence type="ECO:0000256" key="8">
    <source>
        <dbReference type="ARBA" id="ARBA00023136"/>
    </source>
</evidence>
<feature type="compositionally biased region" description="Low complexity" evidence="16">
    <location>
        <begin position="138"/>
        <end position="156"/>
    </location>
</feature>
<sequence length="735" mass="78794">MAERPVSQISGPILPAPNTPLPGDAPSLPFGGPRASFLDTEPTTPRLDSPAQLNANDSSVLLENKPEHPAGDQEGVVQAPAKSKNRRGLILFASAATFIIVVLVVILPVYFTVIKPKRHSSAHANDAGGLNGPQQTGTSFSSPAQPSATTTAPSTSGGDGSTVRASDGTTFTYQNAFGGIWVADPDDPYNNNAYPNSWTPPLNQSWDYAKNRINGVNLGGWFVLEPFISPELFQRYPGARDEWSLSLAMAADPANGGLGQIEDHYKTFITEQDIANIAGAGLNWVRLPIPYWAVDVYEGEPFLAKTSWKYILQALQWCRKYGLRVNLDLHTIPGSQNAFNHSGKLGQVNFLLGVMGVANAQRAMNYIRIITEFISQPEWQNVVTMFGIMNEPLVSQIGQTALRGFYVEAYKMIRNITGVGEGKGPFMSIHDGFQGFDAWTDFLNPGADRLALDQHPYFAFSGGPATAPIDTGTGSNAGGTWPQAACDRWASVYNSTRNTYGVVVAGEWSNGFNDCGLFLRGVGGQASYGGNCDIWQDSSHWSAGTKAGLLRFSSASMDALRDWFFWTWKIGNSTAGHVESPLWSYKLGLEGGWIPRDPRTAIGVCGPPDGPIFDDSFDAWVTGGAGAGNLRPAQTEPYPFPPTALADAPAPVSLLPVYTPTGAISTLPPPTFTDTKGNAIVSGNGWFNPQDNIPAPTPIADCTYPDPWDAVMVPVPPLCTGAPDNLAAQITPPPQ</sequence>
<evidence type="ECO:0000256" key="3">
    <source>
        <dbReference type="ARBA" id="ARBA00022475"/>
    </source>
</evidence>
<comment type="caution">
    <text evidence="19">The sequence shown here is derived from an EMBL/GenBank/DDBJ whole genome shotgun (WGS) entry which is preliminary data.</text>
</comment>
<evidence type="ECO:0000256" key="4">
    <source>
        <dbReference type="ARBA" id="ARBA00022692"/>
    </source>
</evidence>
<dbReference type="InterPro" id="IPR017853">
    <property type="entry name" value="GH"/>
</dbReference>
<keyword evidence="6" id="KW-0735">Signal-anchor</keyword>
<dbReference type="GO" id="GO:0009986">
    <property type="term" value="C:cell surface"/>
    <property type="evidence" value="ECO:0007669"/>
    <property type="project" value="TreeGrafter"/>
</dbReference>
<dbReference type="STRING" id="181874.A0A409W4Y1"/>
<dbReference type="GO" id="GO:0005576">
    <property type="term" value="C:extracellular region"/>
    <property type="evidence" value="ECO:0007669"/>
    <property type="project" value="TreeGrafter"/>
</dbReference>
<dbReference type="GO" id="GO:0009251">
    <property type="term" value="P:glucan catabolic process"/>
    <property type="evidence" value="ECO:0007669"/>
    <property type="project" value="TreeGrafter"/>
</dbReference>
<keyword evidence="10" id="KW-0326">Glycosidase</keyword>
<evidence type="ECO:0000256" key="7">
    <source>
        <dbReference type="ARBA" id="ARBA00022989"/>
    </source>
</evidence>
<dbReference type="PANTHER" id="PTHR31297">
    <property type="entry name" value="GLUCAN ENDO-1,6-BETA-GLUCOSIDASE B"/>
    <property type="match status" value="1"/>
</dbReference>
<dbReference type="AlphaFoldDB" id="A0A409W4Y1"/>
<accession>A0A409W4Y1</accession>
<feature type="region of interest" description="Disordered" evidence="16">
    <location>
        <begin position="1"/>
        <end position="52"/>
    </location>
</feature>
<evidence type="ECO:0000313" key="20">
    <source>
        <dbReference type="Proteomes" id="UP000284842"/>
    </source>
</evidence>
<comment type="catalytic activity">
    <reaction evidence="12">
        <text>Successive hydrolysis of beta-D-glucose units from the non-reducing ends of (1-&gt;3)-beta-D-glucans, releasing alpha-glucose.</text>
        <dbReference type="EC" id="3.2.1.58"/>
    </reaction>
</comment>
<dbReference type="InterPro" id="IPR001547">
    <property type="entry name" value="Glyco_hydro_5"/>
</dbReference>
<evidence type="ECO:0000313" key="19">
    <source>
        <dbReference type="EMBL" id="PPQ73542.1"/>
    </source>
</evidence>
<protein>
    <recommendedName>
        <fullName evidence="14">glucan 1,3-beta-glucosidase</fullName>
        <ecNumber evidence="14">3.2.1.58</ecNumber>
    </recommendedName>
    <alternativeName>
        <fullName evidence="15">Exo-1,3-beta-glucanase D</fullName>
    </alternativeName>
</protein>
<dbReference type="FunCoup" id="A0A409W4Y1">
    <property type="interactions" value="25"/>
</dbReference>
<dbReference type="PANTHER" id="PTHR31297:SF34">
    <property type="entry name" value="GLUCAN 1,3-BETA-GLUCOSIDASE 2"/>
    <property type="match status" value="1"/>
</dbReference>
<dbReference type="InterPro" id="IPR050386">
    <property type="entry name" value="Glycosyl_hydrolase_5"/>
</dbReference>
<dbReference type="EMBL" id="NHTK01005811">
    <property type="protein sequence ID" value="PPQ73542.1"/>
    <property type="molecule type" value="Genomic_DNA"/>
</dbReference>
<evidence type="ECO:0000256" key="13">
    <source>
        <dbReference type="ARBA" id="ARBA00037126"/>
    </source>
</evidence>
<feature type="domain" description="Glycoside hydrolase family 5" evidence="18">
    <location>
        <begin position="263"/>
        <end position="509"/>
    </location>
</feature>
<evidence type="ECO:0000256" key="9">
    <source>
        <dbReference type="ARBA" id="ARBA00023180"/>
    </source>
</evidence>
<evidence type="ECO:0000256" key="14">
    <source>
        <dbReference type="ARBA" id="ARBA00038929"/>
    </source>
</evidence>
<keyword evidence="3" id="KW-1003">Cell membrane</keyword>
<keyword evidence="4 17" id="KW-0812">Transmembrane</keyword>
<dbReference type="SUPFAM" id="SSF51445">
    <property type="entry name" value="(Trans)glycosidases"/>
    <property type="match status" value="1"/>
</dbReference>
<dbReference type="Gene3D" id="3.20.20.80">
    <property type="entry name" value="Glycosidases"/>
    <property type="match status" value="1"/>
</dbReference>
<dbReference type="GO" id="GO:0071555">
    <property type="term" value="P:cell wall organization"/>
    <property type="evidence" value="ECO:0007669"/>
    <property type="project" value="UniProtKB-KW"/>
</dbReference>
<proteinExistence type="inferred from homology"/>
<evidence type="ECO:0000256" key="11">
    <source>
        <dbReference type="ARBA" id="ARBA00023316"/>
    </source>
</evidence>
<keyword evidence="5" id="KW-0378">Hydrolase</keyword>
<organism evidence="19 20">
    <name type="scientific">Panaeolus cyanescens</name>
    <dbReference type="NCBI Taxonomy" id="181874"/>
    <lineage>
        <taxon>Eukaryota</taxon>
        <taxon>Fungi</taxon>
        <taxon>Dikarya</taxon>
        <taxon>Basidiomycota</taxon>
        <taxon>Agaricomycotina</taxon>
        <taxon>Agaricomycetes</taxon>
        <taxon>Agaricomycetidae</taxon>
        <taxon>Agaricales</taxon>
        <taxon>Agaricineae</taxon>
        <taxon>Galeropsidaceae</taxon>
        <taxon>Panaeolus</taxon>
    </lineage>
</organism>
<evidence type="ECO:0000256" key="10">
    <source>
        <dbReference type="ARBA" id="ARBA00023295"/>
    </source>
</evidence>
<feature type="transmembrane region" description="Helical" evidence="17">
    <location>
        <begin position="89"/>
        <end position="111"/>
    </location>
</feature>
<comment type="subcellular location">
    <subcellularLocation>
        <location evidence="1">Cell membrane</location>
        <topology evidence="1">Single-pass type II membrane protein</topology>
    </subcellularLocation>
</comment>
<feature type="region of interest" description="Disordered" evidence="16">
    <location>
        <begin position="121"/>
        <end position="165"/>
    </location>
</feature>
<evidence type="ECO:0000256" key="12">
    <source>
        <dbReference type="ARBA" id="ARBA00036824"/>
    </source>
</evidence>
<dbReference type="Proteomes" id="UP000284842">
    <property type="component" value="Unassembled WGS sequence"/>
</dbReference>
<comment type="similarity">
    <text evidence="2">Belongs to the glycosyl hydrolase 5 (cellulase A) family.</text>
</comment>
<reference evidence="19 20" key="1">
    <citation type="journal article" date="2018" name="Evol. Lett.">
        <title>Horizontal gene cluster transfer increased hallucinogenic mushroom diversity.</title>
        <authorList>
            <person name="Reynolds H.T."/>
            <person name="Vijayakumar V."/>
            <person name="Gluck-Thaler E."/>
            <person name="Korotkin H.B."/>
            <person name="Matheny P.B."/>
            <person name="Slot J.C."/>
        </authorList>
    </citation>
    <scope>NUCLEOTIDE SEQUENCE [LARGE SCALE GENOMIC DNA]</scope>
    <source>
        <strain evidence="19 20">2629</strain>
    </source>
</reference>
<name>A0A409W4Y1_9AGAR</name>
<keyword evidence="20" id="KW-1185">Reference proteome</keyword>
<dbReference type="EC" id="3.2.1.58" evidence="14"/>
<evidence type="ECO:0000256" key="2">
    <source>
        <dbReference type="ARBA" id="ARBA00005641"/>
    </source>
</evidence>
<evidence type="ECO:0000256" key="15">
    <source>
        <dbReference type="ARBA" id="ARBA00041260"/>
    </source>
</evidence>
<dbReference type="GO" id="GO:0004338">
    <property type="term" value="F:glucan exo-1,3-beta-glucosidase activity"/>
    <property type="evidence" value="ECO:0007669"/>
    <property type="project" value="UniProtKB-EC"/>
</dbReference>
<keyword evidence="9" id="KW-0325">Glycoprotein</keyword>
<evidence type="ECO:0000259" key="18">
    <source>
        <dbReference type="Pfam" id="PF00150"/>
    </source>
</evidence>
<evidence type="ECO:0000256" key="16">
    <source>
        <dbReference type="SAM" id="MobiDB-lite"/>
    </source>
</evidence>
<evidence type="ECO:0000256" key="17">
    <source>
        <dbReference type="SAM" id="Phobius"/>
    </source>
</evidence>
<comment type="function">
    <text evidence="13">Glucosidase involved in the degradation of cellulosic biomass. Active on lichenan.</text>
</comment>
<gene>
    <name evidence="19" type="ORF">CVT24_007452</name>
</gene>
<dbReference type="InParanoid" id="A0A409W4Y1"/>
<keyword evidence="11" id="KW-0961">Cell wall biogenesis/degradation</keyword>
<evidence type="ECO:0000256" key="1">
    <source>
        <dbReference type="ARBA" id="ARBA00004401"/>
    </source>
</evidence>
<evidence type="ECO:0000256" key="6">
    <source>
        <dbReference type="ARBA" id="ARBA00022968"/>
    </source>
</evidence>
<dbReference type="OrthoDB" id="62120at2759"/>
<evidence type="ECO:0000256" key="5">
    <source>
        <dbReference type="ARBA" id="ARBA00022801"/>
    </source>
</evidence>
<dbReference type="Pfam" id="PF00150">
    <property type="entry name" value="Cellulase"/>
    <property type="match status" value="1"/>
</dbReference>